<dbReference type="EMBL" id="CM015733">
    <property type="protein sequence ID" value="KAF3705428.1"/>
    <property type="molecule type" value="Genomic_DNA"/>
</dbReference>
<reference evidence="2 3" key="1">
    <citation type="submission" date="2019-02" db="EMBL/GenBank/DDBJ databases">
        <title>Opniocepnalus argus genome.</title>
        <authorList>
            <person name="Zhou C."/>
            <person name="Xiao S."/>
        </authorList>
    </citation>
    <scope>NUCLEOTIDE SEQUENCE [LARGE SCALE GENOMIC DNA]</scope>
    <source>
        <strain evidence="2">OARG1902GOOAL</strain>
        <tissue evidence="2">Muscle</tissue>
    </source>
</reference>
<feature type="compositionally biased region" description="Pro residues" evidence="1">
    <location>
        <begin position="1"/>
        <end position="11"/>
    </location>
</feature>
<keyword evidence="3" id="KW-1185">Reference proteome</keyword>
<gene>
    <name evidence="2" type="ORF">EXN66_Car021119</name>
</gene>
<dbReference type="AlphaFoldDB" id="A0A6G1QT81"/>
<keyword evidence="2" id="KW-0812">Transmembrane</keyword>
<feature type="region of interest" description="Disordered" evidence="1">
    <location>
        <begin position="1"/>
        <end position="50"/>
    </location>
</feature>
<reference evidence="3" key="2">
    <citation type="submission" date="2019-02" db="EMBL/GenBank/DDBJ databases">
        <title>Opniocepnalus argus Var Kimnra genome.</title>
        <authorList>
            <person name="Zhou C."/>
            <person name="Xiao S."/>
        </authorList>
    </citation>
    <scope>NUCLEOTIDE SEQUENCE [LARGE SCALE GENOMIC DNA]</scope>
</reference>
<dbReference type="Proteomes" id="UP000503349">
    <property type="component" value="Chromosome 22"/>
</dbReference>
<evidence type="ECO:0000256" key="1">
    <source>
        <dbReference type="SAM" id="MobiDB-lite"/>
    </source>
</evidence>
<evidence type="ECO:0000313" key="2">
    <source>
        <dbReference type="EMBL" id="KAF3705428.1"/>
    </source>
</evidence>
<sequence>MSADQPPPYRPHFPEGPSAPGFPPALGSQPAAFPGSSYQQPPQTYAGGGGHSYYQGPTVAPMAFMSQTGYQGYQGGTPGASYHWDGPKPYGEPPKPTVFMMGQQDQHHGVKDSCLKACSALLCCCCLWDMLTSHLCCPLTSDFH</sequence>
<organism evidence="2 3">
    <name type="scientific">Channa argus</name>
    <name type="common">Northern snakehead</name>
    <name type="synonym">Ophicephalus argus</name>
    <dbReference type="NCBI Taxonomy" id="215402"/>
    <lineage>
        <taxon>Eukaryota</taxon>
        <taxon>Metazoa</taxon>
        <taxon>Chordata</taxon>
        <taxon>Craniata</taxon>
        <taxon>Vertebrata</taxon>
        <taxon>Euteleostomi</taxon>
        <taxon>Actinopterygii</taxon>
        <taxon>Neopterygii</taxon>
        <taxon>Teleostei</taxon>
        <taxon>Neoteleostei</taxon>
        <taxon>Acanthomorphata</taxon>
        <taxon>Anabantaria</taxon>
        <taxon>Anabantiformes</taxon>
        <taxon>Channoidei</taxon>
        <taxon>Channidae</taxon>
        <taxon>Channa</taxon>
    </lineage>
</organism>
<evidence type="ECO:0000313" key="3">
    <source>
        <dbReference type="Proteomes" id="UP000503349"/>
    </source>
</evidence>
<protein>
    <submittedName>
        <fullName evidence="2">Cysteine-rich and transmembrane domain-containing protein 1</fullName>
    </submittedName>
</protein>
<keyword evidence="2" id="KW-0472">Membrane</keyword>
<accession>A0A6G1QT81</accession>
<proteinExistence type="predicted"/>
<name>A0A6G1QT81_CHAAH</name>